<evidence type="ECO:0000256" key="2">
    <source>
        <dbReference type="SAM" id="Phobius"/>
    </source>
</evidence>
<keyword evidence="5" id="KW-1185">Reference proteome</keyword>
<protein>
    <submittedName>
        <fullName evidence="4">Aste57867_19040 protein</fullName>
    </submittedName>
</protein>
<dbReference type="EMBL" id="VJMH01006439">
    <property type="protein sequence ID" value="KAF0689537.1"/>
    <property type="molecule type" value="Genomic_DNA"/>
</dbReference>
<dbReference type="Pfam" id="PF08695">
    <property type="entry name" value="Coa1"/>
    <property type="match status" value="1"/>
</dbReference>
<reference evidence="3" key="2">
    <citation type="submission" date="2019-06" db="EMBL/GenBank/DDBJ databases">
        <title>Genomics analysis of Aphanomyces spp. identifies a new class of oomycete effector associated with host adaptation.</title>
        <authorList>
            <person name="Gaulin E."/>
        </authorList>
    </citation>
    <scope>NUCLEOTIDE SEQUENCE</scope>
    <source>
        <strain evidence="3">CBS 578.67</strain>
    </source>
</reference>
<evidence type="ECO:0000313" key="4">
    <source>
        <dbReference type="EMBL" id="VFT95765.1"/>
    </source>
</evidence>
<evidence type="ECO:0000256" key="1">
    <source>
        <dbReference type="SAM" id="MobiDB-lite"/>
    </source>
</evidence>
<feature type="compositionally biased region" description="Basic residues" evidence="1">
    <location>
        <begin position="32"/>
        <end position="47"/>
    </location>
</feature>
<feature type="region of interest" description="Disordered" evidence="1">
    <location>
        <begin position="25"/>
        <end position="61"/>
    </location>
</feature>
<reference evidence="4 5" key="1">
    <citation type="submission" date="2019-03" db="EMBL/GenBank/DDBJ databases">
        <authorList>
            <person name="Gaulin E."/>
            <person name="Dumas B."/>
        </authorList>
    </citation>
    <scope>NUCLEOTIDE SEQUENCE [LARGE SCALE GENOMIC DNA]</scope>
    <source>
        <strain evidence="4">CBS 568.67</strain>
    </source>
</reference>
<evidence type="ECO:0000313" key="5">
    <source>
        <dbReference type="Proteomes" id="UP000332933"/>
    </source>
</evidence>
<dbReference type="AlphaFoldDB" id="A0A485LCF7"/>
<dbReference type="OrthoDB" id="116299at2759"/>
<accession>A0A485LCF7</accession>
<dbReference type="Proteomes" id="UP000332933">
    <property type="component" value="Unassembled WGS sequence"/>
</dbReference>
<organism evidence="4 5">
    <name type="scientific">Aphanomyces stellatus</name>
    <dbReference type="NCBI Taxonomy" id="120398"/>
    <lineage>
        <taxon>Eukaryota</taxon>
        <taxon>Sar</taxon>
        <taxon>Stramenopiles</taxon>
        <taxon>Oomycota</taxon>
        <taxon>Saprolegniomycetes</taxon>
        <taxon>Saprolegniales</taxon>
        <taxon>Verrucalvaceae</taxon>
        <taxon>Aphanomyces</taxon>
    </lineage>
</organism>
<keyword evidence="2" id="KW-0472">Membrane</keyword>
<keyword evidence="2" id="KW-0812">Transmembrane</keyword>
<name>A0A485LCF7_9STRA</name>
<keyword evidence="2" id="KW-1133">Transmembrane helix</keyword>
<dbReference type="InterPro" id="IPR014807">
    <property type="entry name" value="Coa1"/>
</dbReference>
<gene>
    <name evidence="4" type="primary">Aste57867_19040</name>
    <name evidence="3" type="ORF">As57867_018976</name>
    <name evidence="4" type="ORF">ASTE57867_19040</name>
</gene>
<feature type="transmembrane region" description="Helical" evidence="2">
    <location>
        <begin position="239"/>
        <end position="258"/>
    </location>
</feature>
<dbReference type="EMBL" id="CAADRA010006460">
    <property type="protein sequence ID" value="VFT95765.1"/>
    <property type="molecule type" value="Genomic_DNA"/>
</dbReference>
<evidence type="ECO:0000313" key="3">
    <source>
        <dbReference type="EMBL" id="KAF0689537.1"/>
    </source>
</evidence>
<sequence>MWRIVAGLRPTSAAGKASAHRLFSAKPVKGGSHGKKHGPKPDKKHAKATAESAKTTHAEAKPSTKVAAITAADASSKLDPYVRDIAIYIGTASLFLLGAATYKNYISDDSIEMDVFVQAKYLASRNKTVIDLTGLPTVVEKTVEKVEDDATTVPGKLVLGGVKGKVTIEYVAHRDIKDESGKHVFVSLDLIQHHDDDDGTKAERISLLHDNPRAPKSPEEEAQIKEKRQGELLELGSNLVLPGIGFFAGGCVAAYMMLRILRNRPSYVIQLAVDRLNTAPRVVEIVGSPIKTNKNVYVGSISDHFAAFESKVSGPKGEGTMKVQAMRPKTGDDAPWQFTQLSLDVQGRSKRINLLDKEMK</sequence>
<proteinExistence type="predicted"/>